<evidence type="ECO:0000313" key="3">
    <source>
        <dbReference type="Proteomes" id="UP000034883"/>
    </source>
</evidence>
<dbReference type="KEGG" id="samy:DB32_002909"/>
<reference evidence="2 3" key="1">
    <citation type="submission" date="2015-03" db="EMBL/GenBank/DDBJ databases">
        <title>Genome assembly of Sandaracinus amylolyticus DSM 53668.</title>
        <authorList>
            <person name="Sharma G."/>
            <person name="Subramanian S."/>
        </authorList>
    </citation>
    <scope>NUCLEOTIDE SEQUENCE [LARGE SCALE GENOMIC DNA]</scope>
    <source>
        <strain evidence="2 3">DSM 53668</strain>
    </source>
</reference>
<evidence type="ECO:0000256" key="1">
    <source>
        <dbReference type="SAM" id="MobiDB-lite"/>
    </source>
</evidence>
<accession>A0A0F6YIC5</accession>
<evidence type="ECO:0000313" key="2">
    <source>
        <dbReference type="EMBL" id="AKF05760.1"/>
    </source>
</evidence>
<feature type="compositionally biased region" description="Gly residues" evidence="1">
    <location>
        <begin position="23"/>
        <end position="38"/>
    </location>
</feature>
<gene>
    <name evidence="2" type="ORF">DB32_002909</name>
</gene>
<keyword evidence="3" id="KW-1185">Reference proteome</keyword>
<dbReference type="EMBL" id="CP011125">
    <property type="protein sequence ID" value="AKF05760.1"/>
    <property type="molecule type" value="Genomic_DNA"/>
</dbReference>
<dbReference type="STRING" id="927083.DB32_002909"/>
<feature type="region of interest" description="Disordered" evidence="1">
    <location>
        <begin position="1"/>
        <end position="38"/>
    </location>
</feature>
<name>A0A0F6YIC5_9BACT</name>
<keyword evidence="2" id="KW-0449">Lipoprotein</keyword>
<dbReference type="Proteomes" id="UP000034883">
    <property type="component" value="Chromosome"/>
</dbReference>
<sequence length="253" mass="24328">MTLVACGGDDDDRPGLMDSGVDSGTGGGTDGGGGGGTDAGDGGGGGGRVCSIAGGACDVILQNCPQATQGCYIAIIEEGGEPTTFCSEAGTADEGEACDPAEVTGCLPGFGCSDDRVCRRYCCEGRASDCAAGSGQLCTQYGNAMPLGICELPSGCGVVPQSGCEAGEGCVFISMDGSTDCRTAGSVAPGGACGAGNLCQAGSACVTPPGGTAICAPICRMDEDGDCADGMVCGGVDTFPETHGVCVPMPSGS</sequence>
<organism evidence="2 3">
    <name type="scientific">Sandaracinus amylolyticus</name>
    <dbReference type="NCBI Taxonomy" id="927083"/>
    <lineage>
        <taxon>Bacteria</taxon>
        <taxon>Pseudomonadati</taxon>
        <taxon>Myxococcota</taxon>
        <taxon>Polyangia</taxon>
        <taxon>Polyangiales</taxon>
        <taxon>Sandaracinaceae</taxon>
        <taxon>Sandaracinus</taxon>
    </lineage>
</organism>
<protein>
    <submittedName>
        <fullName evidence="2">Putative lipoprotein</fullName>
    </submittedName>
</protein>
<proteinExistence type="predicted"/>
<dbReference type="AlphaFoldDB" id="A0A0F6YIC5"/>